<name>A0A3D4SZP5_9CORY</name>
<dbReference type="PANTHER" id="PTHR35007">
    <property type="entry name" value="INTEGRAL MEMBRANE PROTEIN-RELATED"/>
    <property type="match status" value="1"/>
</dbReference>
<evidence type="ECO:0000313" key="2">
    <source>
        <dbReference type="EMBL" id="HCT14749.1"/>
    </source>
</evidence>
<evidence type="ECO:0000256" key="1">
    <source>
        <dbReference type="SAM" id="Phobius"/>
    </source>
</evidence>
<organism evidence="2 3">
    <name type="scientific">Corynebacterium nuruki</name>
    <dbReference type="NCBI Taxonomy" id="1032851"/>
    <lineage>
        <taxon>Bacteria</taxon>
        <taxon>Bacillati</taxon>
        <taxon>Actinomycetota</taxon>
        <taxon>Actinomycetes</taxon>
        <taxon>Mycobacteriales</taxon>
        <taxon>Corynebacteriaceae</taxon>
        <taxon>Corynebacterium</taxon>
    </lineage>
</organism>
<keyword evidence="1" id="KW-1133">Transmembrane helix</keyword>
<accession>A0A3D4SZP5</accession>
<evidence type="ECO:0008006" key="4">
    <source>
        <dbReference type="Google" id="ProtNLM"/>
    </source>
</evidence>
<dbReference type="PANTHER" id="PTHR35007:SF3">
    <property type="entry name" value="POSSIBLE CONSERVED ALANINE RICH MEMBRANE PROTEIN"/>
    <property type="match status" value="1"/>
</dbReference>
<gene>
    <name evidence="2" type="ORF">DIW82_08175</name>
</gene>
<dbReference type="AlphaFoldDB" id="A0A3D4SZP5"/>
<evidence type="ECO:0000313" key="3">
    <source>
        <dbReference type="Proteomes" id="UP000261739"/>
    </source>
</evidence>
<dbReference type="Proteomes" id="UP000261739">
    <property type="component" value="Unassembled WGS sequence"/>
</dbReference>
<feature type="transmembrane region" description="Helical" evidence="1">
    <location>
        <begin position="347"/>
        <end position="373"/>
    </location>
</feature>
<sequence>MLTFTALTCALAVVAFTARRVTGRIRELAEVRAAARALRVFTDAVGRDLSVGARPVEAAGHGVAALAEAPEGEGRTGGAVVDRLRFRVGLVRLGADPAATDRGHRADGADAPDVTDQWFRLWAVADRHGLALGRLSDRMIEDLDARLTHLGHTSSALAGARLTETILLLLPVGALGLGQSMGLSPFGFLTGNPLGVLLLLVGVVLACAGVLWAESLTVTVLGGVGRRAGPAGLAAARVLDTFAESLVAGLPVADAWAAATETGDRDRDRGGDGDGDRDLARVAALLSLGAGPAAWEPLRRDPAYGPVARQAAGQTRSGARLAGGVRAQAARLRREAADRSLAASERVLVVVAAPLTLCFLPAFILVGLVPLVVGFAGI</sequence>
<reference evidence="2 3" key="1">
    <citation type="journal article" date="2018" name="Nat. Biotechnol.">
        <title>A standardized bacterial taxonomy based on genome phylogeny substantially revises the tree of life.</title>
        <authorList>
            <person name="Parks D.H."/>
            <person name="Chuvochina M."/>
            <person name="Waite D.W."/>
            <person name="Rinke C."/>
            <person name="Skarshewski A."/>
            <person name="Chaumeil P.A."/>
            <person name="Hugenholtz P."/>
        </authorList>
    </citation>
    <scope>NUCLEOTIDE SEQUENCE [LARGE SCALE GENOMIC DNA]</scope>
    <source>
        <strain evidence="2">UBA11247</strain>
    </source>
</reference>
<comment type="caution">
    <text evidence="2">The sequence shown here is derived from an EMBL/GenBank/DDBJ whole genome shotgun (WGS) entry which is preliminary data.</text>
</comment>
<feature type="transmembrane region" description="Helical" evidence="1">
    <location>
        <begin position="194"/>
        <end position="213"/>
    </location>
</feature>
<dbReference type="RefSeq" id="WP_146881324.1">
    <property type="nucleotide sequence ID" value="NZ_DAITTW010000025.1"/>
</dbReference>
<proteinExistence type="predicted"/>
<keyword evidence="1" id="KW-0472">Membrane</keyword>
<keyword evidence="1" id="KW-0812">Transmembrane</keyword>
<dbReference type="EMBL" id="DQID01000210">
    <property type="protein sequence ID" value="HCT14749.1"/>
    <property type="molecule type" value="Genomic_DNA"/>
</dbReference>
<protein>
    <recommendedName>
        <fullName evidence="4">Type II secretion system protein GspF domain-containing protein</fullName>
    </recommendedName>
</protein>